<dbReference type="InterPro" id="IPR000572">
    <property type="entry name" value="OxRdtase_Mopterin-bd_dom"/>
</dbReference>
<dbReference type="Proteomes" id="UP000533598">
    <property type="component" value="Unassembled WGS sequence"/>
</dbReference>
<evidence type="ECO:0000313" key="2">
    <source>
        <dbReference type="EMBL" id="MBB4678272.1"/>
    </source>
</evidence>
<dbReference type="PANTHER" id="PTHR43032">
    <property type="entry name" value="PROTEIN-METHIONINE-SULFOXIDE REDUCTASE"/>
    <property type="match status" value="1"/>
</dbReference>
<dbReference type="InterPro" id="IPR036374">
    <property type="entry name" value="OxRdtase_Mopterin-bd_sf"/>
</dbReference>
<keyword evidence="3" id="KW-1185">Reference proteome</keyword>
<evidence type="ECO:0000313" key="3">
    <source>
        <dbReference type="Proteomes" id="UP000533598"/>
    </source>
</evidence>
<reference evidence="2 3" key="1">
    <citation type="submission" date="2020-08" db="EMBL/GenBank/DDBJ databases">
        <title>Sequencing the genomes of 1000 actinobacteria strains.</title>
        <authorList>
            <person name="Klenk H.-P."/>
        </authorList>
    </citation>
    <scope>NUCLEOTIDE SEQUENCE [LARGE SCALE GENOMIC DNA]</scope>
    <source>
        <strain evidence="2 3">DSM 44230</strain>
    </source>
</reference>
<evidence type="ECO:0000259" key="1">
    <source>
        <dbReference type="Pfam" id="PF00174"/>
    </source>
</evidence>
<dbReference type="Gene3D" id="3.90.420.10">
    <property type="entry name" value="Oxidoreductase, molybdopterin-binding domain"/>
    <property type="match status" value="1"/>
</dbReference>
<dbReference type="Pfam" id="PF00174">
    <property type="entry name" value="Oxidored_molyb"/>
    <property type="match status" value="1"/>
</dbReference>
<dbReference type="EMBL" id="JACHMH010000001">
    <property type="protein sequence ID" value="MBB4678272.1"/>
    <property type="molecule type" value="Genomic_DNA"/>
</dbReference>
<sequence>MTEEFDLPLTSLASLPRQEITADFHCVAGWSATDLRWEGVSFGTFYRALIEPVLAPGTSITHVTCRGLDGFAATATIEDILAEDVLIAQNLDGRPLGSDHGAPVRLVSPSQYGYFNIKHLSRVEVLTTAPAITEGPLLRSHPRGRVWAEERHGLISGRVVRPFYRALIRPIRFLSSRGASDRHAPGRPSSAN</sequence>
<organism evidence="2 3">
    <name type="scientific">Crossiella cryophila</name>
    <dbReference type="NCBI Taxonomy" id="43355"/>
    <lineage>
        <taxon>Bacteria</taxon>
        <taxon>Bacillati</taxon>
        <taxon>Actinomycetota</taxon>
        <taxon>Actinomycetes</taxon>
        <taxon>Pseudonocardiales</taxon>
        <taxon>Pseudonocardiaceae</taxon>
        <taxon>Crossiella</taxon>
    </lineage>
</organism>
<dbReference type="SUPFAM" id="SSF56524">
    <property type="entry name" value="Oxidoreductase molybdopterin-binding domain"/>
    <property type="match status" value="1"/>
</dbReference>
<proteinExistence type="predicted"/>
<gene>
    <name evidence="2" type="ORF">HNR67_004390</name>
</gene>
<name>A0A7W7CC40_9PSEU</name>
<protein>
    <submittedName>
        <fullName evidence="2">DMSO/TMAO reductase YedYZ molybdopterin-dependent catalytic subunit</fullName>
    </submittedName>
</protein>
<feature type="domain" description="Oxidoreductase molybdopterin-binding" evidence="1">
    <location>
        <begin position="3"/>
        <end position="128"/>
    </location>
</feature>
<dbReference type="AlphaFoldDB" id="A0A7W7CC40"/>
<accession>A0A7W7CC40</accession>
<dbReference type="PANTHER" id="PTHR43032:SF4">
    <property type="entry name" value="OXIDOREDUCTASE MOLYBDOPTERIN-BINDING DOMAIN-CONTAINING PROTEIN"/>
    <property type="match status" value="1"/>
</dbReference>
<comment type="caution">
    <text evidence="2">The sequence shown here is derived from an EMBL/GenBank/DDBJ whole genome shotgun (WGS) entry which is preliminary data.</text>
</comment>